<dbReference type="SMART" id="SM00387">
    <property type="entry name" value="HATPase_c"/>
    <property type="match status" value="1"/>
</dbReference>
<keyword evidence="5" id="KW-0418">Kinase</keyword>
<feature type="coiled-coil region" evidence="8">
    <location>
        <begin position="372"/>
        <end position="463"/>
    </location>
</feature>
<dbReference type="InterPro" id="IPR019734">
    <property type="entry name" value="TPR_rpt"/>
</dbReference>
<keyword evidence="10" id="KW-0732">Signal</keyword>
<feature type="repeat" description="TPR" evidence="7">
    <location>
        <begin position="126"/>
        <end position="159"/>
    </location>
</feature>
<feature type="domain" description="Histidine kinase" evidence="11">
    <location>
        <begin position="535"/>
        <end position="754"/>
    </location>
</feature>
<dbReference type="Pfam" id="PF02518">
    <property type="entry name" value="HATPase_c"/>
    <property type="match status" value="1"/>
</dbReference>
<dbReference type="PANTHER" id="PTHR43711">
    <property type="entry name" value="TWO-COMPONENT HISTIDINE KINASE"/>
    <property type="match status" value="1"/>
</dbReference>
<dbReference type="Pfam" id="PF13424">
    <property type="entry name" value="TPR_12"/>
    <property type="match status" value="1"/>
</dbReference>
<protein>
    <recommendedName>
        <fullName evidence="2">histidine kinase</fullName>
        <ecNumber evidence="2">2.7.13.3</ecNumber>
    </recommendedName>
</protein>
<dbReference type="Pfam" id="PF13181">
    <property type="entry name" value="TPR_8"/>
    <property type="match status" value="1"/>
</dbReference>
<dbReference type="SMART" id="SM00388">
    <property type="entry name" value="HisKA"/>
    <property type="match status" value="1"/>
</dbReference>
<dbReference type="PROSITE" id="PS50005">
    <property type="entry name" value="TPR"/>
    <property type="match status" value="2"/>
</dbReference>
<dbReference type="Gene3D" id="1.10.287.130">
    <property type="match status" value="1"/>
</dbReference>
<dbReference type="RefSeq" id="WP_113615472.1">
    <property type="nucleotide sequence ID" value="NZ_QFFJ01000001.1"/>
</dbReference>
<evidence type="ECO:0000256" key="10">
    <source>
        <dbReference type="SAM" id="SignalP"/>
    </source>
</evidence>
<feature type="chain" id="PRO_5017000571" description="histidine kinase" evidence="10">
    <location>
        <begin position="21"/>
        <end position="767"/>
    </location>
</feature>
<dbReference type="InterPro" id="IPR050736">
    <property type="entry name" value="Sensor_HK_Regulatory"/>
</dbReference>
<feature type="transmembrane region" description="Helical" evidence="9">
    <location>
        <begin position="483"/>
        <end position="502"/>
    </location>
</feature>
<dbReference type="GO" id="GO:0000155">
    <property type="term" value="F:phosphorelay sensor kinase activity"/>
    <property type="evidence" value="ECO:0007669"/>
    <property type="project" value="InterPro"/>
</dbReference>
<dbReference type="Proteomes" id="UP000253410">
    <property type="component" value="Unassembled WGS sequence"/>
</dbReference>
<feature type="repeat" description="TPR" evidence="7">
    <location>
        <begin position="86"/>
        <end position="119"/>
    </location>
</feature>
<dbReference type="InterPro" id="IPR036890">
    <property type="entry name" value="HATPase_C_sf"/>
</dbReference>
<evidence type="ECO:0000256" key="5">
    <source>
        <dbReference type="ARBA" id="ARBA00022777"/>
    </source>
</evidence>
<evidence type="ECO:0000256" key="8">
    <source>
        <dbReference type="SAM" id="Coils"/>
    </source>
</evidence>
<evidence type="ECO:0000256" key="9">
    <source>
        <dbReference type="SAM" id="Phobius"/>
    </source>
</evidence>
<evidence type="ECO:0000313" key="13">
    <source>
        <dbReference type="Proteomes" id="UP000253410"/>
    </source>
</evidence>
<dbReference type="Gene3D" id="3.30.565.10">
    <property type="entry name" value="Histidine kinase-like ATPase, C-terminal domain"/>
    <property type="match status" value="1"/>
</dbReference>
<dbReference type="EC" id="2.7.13.3" evidence="2"/>
<keyword evidence="9" id="KW-0812">Transmembrane</keyword>
<dbReference type="SUPFAM" id="SSF47384">
    <property type="entry name" value="Homodimeric domain of signal transducing histidine kinase"/>
    <property type="match status" value="1"/>
</dbReference>
<keyword evidence="3" id="KW-0597">Phosphoprotein</keyword>
<sequence>MKLRCYHLIFLLIVFQTGFAQQQIKLTLDSLLLADNQSPTEDKNKLERYVKIYKSYGKLGEIDKAEIYVDRTIKLAEKLKLPSFIGRAYYSLGFYYQSHGNYIQAEDIYNKGIRKSQETGDKRLYGDIYYNLGAMYASWPDYDKALNANLKAVSVYNEIDNKLDAAGCYVNIADAYKGLGQHKTAITYLEQAVQVFKQFKGSDYGLALSYADMGANYFLADEKELGMSKIEKYQMALNFLDLSLGFANQLHDYSLFGNIYRTRAKILSVNGSSEQALEAFQKAIASNKHLYNKKAFALDLLALADFYIEHAQYHEATPLVTEALNIGEENHFPALQRDANLAQSKLAEKQQQFTKAFEYFKAYIRFRDQIFNEEKEREITRKRLQLDFLVKENDYKSRQHVMSLALQKRTLEARERKQELELKEKEIRIEKLAFLQKQAILEKEKLQKESELERQRLNASLDRKYRDEKILKQETKARLNRNLAIFLGLLVLGLLGAALLVYRAHRKTQQLNHLVLIQKAELEELGKVKDRILGMVSHDMRAPVNSLISFTKLLEHGNPGEEKLRAYTLSLRQTLGHTSSMMENLLSWAYSQMQGFKPDLKILEISNLVQELVTAAEGDASHKQLHISFSQDNEAKVFGDMNMVTLIVRNLLNNAIKFTPEGGYIDVKIQHDFQLVRLYIADTGVGLGEKQLQRFNEHNSIELGRSTAGTNSEKGTGLGLTLCKTFAMMMNAELTASPNNKQGTVFMLSMPSKVPAPKELKASVCKN</sequence>
<dbReference type="PROSITE" id="PS50109">
    <property type="entry name" value="HIS_KIN"/>
    <property type="match status" value="1"/>
</dbReference>
<evidence type="ECO:0000256" key="6">
    <source>
        <dbReference type="ARBA" id="ARBA00023012"/>
    </source>
</evidence>
<organism evidence="12 13">
    <name type="scientific">Chitinophaga flava</name>
    <dbReference type="NCBI Taxonomy" id="2259036"/>
    <lineage>
        <taxon>Bacteria</taxon>
        <taxon>Pseudomonadati</taxon>
        <taxon>Bacteroidota</taxon>
        <taxon>Chitinophagia</taxon>
        <taxon>Chitinophagales</taxon>
        <taxon>Chitinophagaceae</taxon>
        <taxon>Chitinophaga</taxon>
    </lineage>
</organism>
<proteinExistence type="predicted"/>
<gene>
    <name evidence="12" type="ORF">DF182_09940</name>
</gene>
<dbReference type="OrthoDB" id="9781208at2"/>
<keyword evidence="9" id="KW-1133">Transmembrane helix</keyword>
<dbReference type="InterPro" id="IPR036097">
    <property type="entry name" value="HisK_dim/P_sf"/>
</dbReference>
<keyword evidence="8" id="KW-0175">Coiled coil</keyword>
<keyword evidence="13" id="KW-1185">Reference proteome</keyword>
<name>A0A365Y2S2_9BACT</name>
<feature type="signal peptide" evidence="10">
    <location>
        <begin position="1"/>
        <end position="20"/>
    </location>
</feature>
<dbReference type="AlphaFoldDB" id="A0A365Y2S2"/>
<dbReference type="PANTHER" id="PTHR43711:SF1">
    <property type="entry name" value="HISTIDINE KINASE 1"/>
    <property type="match status" value="1"/>
</dbReference>
<evidence type="ECO:0000256" key="7">
    <source>
        <dbReference type="PROSITE-ProRule" id="PRU00339"/>
    </source>
</evidence>
<dbReference type="SUPFAM" id="SSF55874">
    <property type="entry name" value="ATPase domain of HSP90 chaperone/DNA topoisomerase II/histidine kinase"/>
    <property type="match status" value="1"/>
</dbReference>
<dbReference type="EMBL" id="QFFJ01000001">
    <property type="protein sequence ID" value="RBL92876.1"/>
    <property type="molecule type" value="Genomic_DNA"/>
</dbReference>
<dbReference type="PRINTS" id="PR00344">
    <property type="entry name" value="BCTRLSENSOR"/>
</dbReference>
<dbReference type="InterPro" id="IPR003594">
    <property type="entry name" value="HATPase_dom"/>
</dbReference>
<keyword evidence="4" id="KW-0808">Transferase</keyword>
<dbReference type="SMART" id="SM00028">
    <property type="entry name" value="TPR"/>
    <property type="match status" value="6"/>
</dbReference>
<evidence type="ECO:0000256" key="3">
    <source>
        <dbReference type="ARBA" id="ARBA00022553"/>
    </source>
</evidence>
<comment type="caution">
    <text evidence="12">The sequence shown here is derived from an EMBL/GenBank/DDBJ whole genome shotgun (WGS) entry which is preliminary data.</text>
</comment>
<dbReference type="CDD" id="cd00082">
    <property type="entry name" value="HisKA"/>
    <property type="match status" value="1"/>
</dbReference>
<evidence type="ECO:0000256" key="2">
    <source>
        <dbReference type="ARBA" id="ARBA00012438"/>
    </source>
</evidence>
<accession>A0A365Y2S2</accession>
<dbReference type="InterPro" id="IPR005467">
    <property type="entry name" value="His_kinase_dom"/>
</dbReference>
<dbReference type="SUPFAM" id="SSF48452">
    <property type="entry name" value="TPR-like"/>
    <property type="match status" value="2"/>
</dbReference>
<evidence type="ECO:0000256" key="4">
    <source>
        <dbReference type="ARBA" id="ARBA00022679"/>
    </source>
</evidence>
<evidence type="ECO:0000259" key="11">
    <source>
        <dbReference type="PROSITE" id="PS50109"/>
    </source>
</evidence>
<evidence type="ECO:0000256" key="1">
    <source>
        <dbReference type="ARBA" id="ARBA00000085"/>
    </source>
</evidence>
<keyword evidence="6" id="KW-0902">Two-component regulatory system</keyword>
<dbReference type="InterPro" id="IPR011990">
    <property type="entry name" value="TPR-like_helical_dom_sf"/>
</dbReference>
<keyword evidence="7" id="KW-0802">TPR repeat</keyword>
<comment type="catalytic activity">
    <reaction evidence="1">
        <text>ATP + protein L-histidine = ADP + protein N-phospho-L-histidine.</text>
        <dbReference type="EC" id="2.7.13.3"/>
    </reaction>
</comment>
<keyword evidence="9" id="KW-0472">Membrane</keyword>
<dbReference type="InterPro" id="IPR004358">
    <property type="entry name" value="Sig_transdc_His_kin-like_C"/>
</dbReference>
<dbReference type="InterPro" id="IPR003661">
    <property type="entry name" value="HisK_dim/P_dom"/>
</dbReference>
<evidence type="ECO:0000313" key="12">
    <source>
        <dbReference type="EMBL" id="RBL92876.1"/>
    </source>
</evidence>
<reference evidence="12 13" key="1">
    <citation type="submission" date="2018-05" db="EMBL/GenBank/DDBJ databases">
        <title>Chitinophaga sp. K3CV102501T nov., isolated from isolated from a monsoon evergreen broad-leaved forest soil.</title>
        <authorList>
            <person name="Lv Y."/>
        </authorList>
    </citation>
    <scope>NUCLEOTIDE SEQUENCE [LARGE SCALE GENOMIC DNA]</scope>
    <source>
        <strain evidence="12 13">GDMCC 1.1325</strain>
    </source>
</reference>
<dbReference type="Gene3D" id="1.25.40.10">
    <property type="entry name" value="Tetratricopeptide repeat domain"/>
    <property type="match status" value="2"/>
</dbReference>